<evidence type="ECO:0000256" key="5">
    <source>
        <dbReference type="ARBA" id="ARBA00022679"/>
    </source>
</evidence>
<accession>A0ABZ0QH17</accession>
<dbReference type="InterPro" id="IPR003594">
    <property type="entry name" value="HATPase_dom"/>
</dbReference>
<dbReference type="SUPFAM" id="SSF47384">
    <property type="entry name" value="Homodimeric domain of signal transducing histidine kinase"/>
    <property type="match status" value="1"/>
</dbReference>
<dbReference type="Pfam" id="PF02518">
    <property type="entry name" value="HATPase_c"/>
    <property type="match status" value="1"/>
</dbReference>
<evidence type="ECO:0000256" key="9">
    <source>
        <dbReference type="ARBA" id="ARBA00022840"/>
    </source>
</evidence>
<dbReference type="InterPro" id="IPR004358">
    <property type="entry name" value="Sig_transdc_His_kin-like_C"/>
</dbReference>
<evidence type="ECO:0000256" key="12">
    <source>
        <dbReference type="ARBA" id="ARBA00023136"/>
    </source>
</evidence>
<evidence type="ECO:0000256" key="13">
    <source>
        <dbReference type="SAM" id="Phobius"/>
    </source>
</evidence>
<keyword evidence="8 15" id="KW-0418">Kinase</keyword>
<dbReference type="SMART" id="SM00387">
    <property type="entry name" value="HATPase_c"/>
    <property type="match status" value="1"/>
</dbReference>
<dbReference type="InterPro" id="IPR003661">
    <property type="entry name" value="HisK_dim/P_dom"/>
</dbReference>
<evidence type="ECO:0000256" key="1">
    <source>
        <dbReference type="ARBA" id="ARBA00000085"/>
    </source>
</evidence>
<organism evidence="15 16">
    <name type="scientific">Vibrio porteresiae DSM 19223</name>
    <dbReference type="NCBI Taxonomy" id="1123496"/>
    <lineage>
        <taxon>Bacteria</taxon>
        <taxon>Pseudomonadati</taxon>
        <taxon>Pseudomonadota</taxon>
        <taxon>Gammaproteobacteria</taxon>
        <taxon>Vibrionales</taxon>
        <taxon>Vibrionaceae</taxon>
        <taxon>Vibrio</taxon>
    </lineage>
</organism>
<dbReference type="SMART" id="SM00388">
    <property type="entry name" value="HisKA"/>
    <property type="match status" value="1"/>
</dbReference>
<evidence type="ECO:0000256" key="3">
    <source>
        <dbReference type="ARBA" id="ARBA00012438"/>
    </source>
</evidence>
<dbReference type="PROSITE" id="PS50109">
    <property type="entry name" value="HIS_KIN"/>
    <property type="match status" value="1"/>
</dbReference>
<gene>
    <name evidence="15" type="ORF">R8Z52_11480</name>
</gene>
<dbReference type="EC" id="2.7.13.3" evidence="3"/>
<evidence type="ECO:0000256" key="2">
    <source>
        <dbReference type="ARBA" id="ARBA00004141"/>
    </source>
</evidence>
<name>A0ABZ0QH17_9VIBR</name>
<comment type="subcellular location">
    <subcellularLocation>
        <location evidence="2">Membrane</location>
        <topology evidence="2">Multi-pass membrane protein</topology>
    </subcellularLocation>
</comment>
<reference evidence="15 16" key="1">
    <citation type="submission" date="2023-11" db="EMBL/GenBank/DDBJ databases">
        <title>Plant-associative lifestyle of Vibrio porteresiae and its evolutionary dynamics.</title>
        <authorList>
            <person name="Rameshkumar N."/>
            <person name="Kirti K."/>
        </authorList>
    </citation>
    <scope>NUCLEOTIDE SEQUENCE [LARGE SCALE GENOMIC DNA]</scope>
    <source>
        <strain evidence="15 16">MSSRF30</strain>
    </source>
</reference>
<dbReference type="Proteomes" id="UP001304071">
    <property type="component" value="Chromosome 1"/>
</dbReference>
<keyword evidence="9" id="KW-0067">ATP-binding</keyword>
<evidence type="ECO:0000313" key="15">
    <source>
        <dbReference type="EMBL" id="WPC75306.1"/>
    </source>
</evidence>
<keyword evidence="16" id="KW-1185">Reference proteome</keyword>
<keyword evidence="6 13" id="KW-0812">Transmembrane</keyword>
<dbReference type="Gene3D" id="3.30.565.10">
    <property type="entry name" value="Histidine kinase-like ATPase, C-terminal domain"/>
    <property type="match status" value="1"/>
</dbReference>
<dbReference type="EMBL" id="CP138203">
    <property type="protein sequence ID" value="WPC75306.1"/>
    <property type="molecule type" value="Genomic_DNA"/>
</dbReference>
<proteinExistence type="predicted"/>
<dbReference type="Pfam" id="PF13493">
    <property type="entry name" value="DUF4118"/>
    <property type="match status" value="1"/>
</dbReference>
<evidence type="ECO:0000256" key="8">
    <source>
        <dbReference type="ARBA" id="ARBA00022777"/>
    </source>
</evidence>
<evidence type="ECO:0000313" key="16">
    <source>
        <dbReference type="Proteomes" id="UP001304071"/>
    </source>
</evidence>
<comment type="catalytic activity">
    <reaction evidence="1">
        <text>ATP + protein L-histidine = ADP + protein N-phospho-L-histidine.</text>
        <dbReference type="EC" id="2.7.13.3"/>
    </reaction>
</comment>
<evidence type="ECO:0000256" key="7">
    <source>
        <dbReference type="ARBA" id="ARBA00022741"/>
    </source>
</evidence>
<dbReference type="Gene3D" id="1.20.120.620">
    <property type="entry name" value="Backbone structure of the membrane domain of e. Coli histidine kinase receptor kdpd"/>
    <property type="match status" value="1"/>
</dbReference>
<evidence type="ECO:0000256" key="4">
    <source>
        <dbReference type="ARBA" id="ARBA00022553"/>
    </source>
</evidence>
<dbReference type="InterPro" id="IPR005467">
    <property type="entry name" value="His_kinase_dom"/>
</dbReference>
<evidence type="ECO:0000256" key="10">
    <source>
        <dbReference type="ARBA" id="ARBA00022989"/>
    </source>
</evidence>
<evidence type="ECO:0000256" key="6">
    <source>
        <dbReference type="ARBA" id="ARBA00022692"/>
    </source>
</evidence>
<feature type="transmembrane region" description="Helical" evidence="13">
    <location>
        <begin position="92"/>
        <end position="109"/>
    </location>
</feature>
<dbReference type="InterPro" id="IPR036890">
    <property type="entry name" value="HATPase_C_sf"/>
</dbReference>
<feature type="transmembrane region" description="Helical" evidence="13">
    <location>
        <begin position="39"/>
        <end position="56"/>
    </location>
</feature>
<keyword evidence="4" id="KW-0597">Phosphoprotein</keyword>
<feature type="transmembrane region" description="Helical" evidence="13">
    <location>
        <begin position="61"/>
        <end position="80"/>
    </location>
</feature>
<evidence type="ECO:0000256" key="11">
    <source>
        <dbReference type="ARBA" id="ARBA00023012"/>
    </source>
</evidence>
<dbReference type="InterPro" id="IPR038318">
    <property type="entry name" value="KdpD_sf"/>
</dbReference>
<dbReference type="InterPro" id="IPR052023">
    <property type="entry name" value="Histidine_kinase_KdpD"/>
</dbReference>
<keyword evidence="12 13" id="KW-0472">Membrane</keyword>
<dbReference type="PRINTS" id="PR00344">
    <property type="entry name" value="BCTRLSENSOR"/>
</dbReference>
<evidence type="ECO:0000259" key="14">
    <source>
        <dbReference type="PROSITE" id="PS50109"/>
    </source>
</evidence>
<dbReference type="Pfam" id="PF00512">
    <property type="entry name" value="HisKA"/>
    <property type="match status" value="1"/>
</dbReference>
<dbReference type="PANTHER" id="PTHR45569:SF1">
    <property type="entry name" value="SENSOR PROTEIN KDPD"/>
    <property type="match status" value="1"/>
</dbReference>
<dbReference type="GO" id="GO:0016301">
    <property type="term" value="F:kinase activity"/>
    <property type="evidence" value="ECO:0007669"/>
    <property type="project" value="UniProtKB-KW"/>
</dbReference>
<dbReference type="CDD" id="cd00082">
    <property type="entry name" value="HisKA"/>
    <property type="match status" value="1"/>
</dbReference>
<dbReference type="InterPro" id="IPR025201">
    <property type="entry name" value="KdpD_TM"/>
</dbReference>
<keyword evidence="5" id="KW-0808">Transferase</keyword>
<dbReference type="SUPFAM" id="SSF55874">
    <property type="entry name" value="ATPase domain of HSP90 chaperone/DNA topoisomerase II/histidine kinase"/>
    <property type="match status" value="1"/>
</dbReference>
<keyword evidence="7" id="KW-0547">Nucleotide-binding</keyword>
<feature type="domain" description="Histidine kinase" evidence="14">
    <location>
        <begin position="131"/>
        <end position="344"/>
    </location>
</feature>
<dbReference type="PANTHER" id="PTHR45569">
    <property type="entry name" value="SENSOR PROTEIN KDPD"/>
    <property type="match status" value="1"/>
</dbReference>
<dbReference type="InterPro" id="IPR036097">
    <property type="entry name" value="HisK_dim/P_sf"/>
</dbReference>
<sequence length="351" mass="38849">MMTITMTPRTMGQRMLFTAVVVLTALVCSYWLDLALESAVAVLLLLELAVVLVAFYCEGKYAYIAAIIGAVCFNFLFTIPRYSLVMWRQDDIINLLMFIVVALLTSRLAERYKRQQDALKQAQLRNQILLSVSHDLRTPLATIIGTLSTLKEYQALLSKVETDELLDSATQESHRLHQYIENLLQATKLQHGALKVNKEEESLLQVVSLVLSRLGERASRVVIEAKQPLPTLSLSSSLIAQALFNVVDNALRYSPLDTQVTLHLYSQQNSVVLDVQDQGIGFSVEQAEQMFELFYSQKGLKHNDSGTGLGLAVARGLIAAHQGTIEAIAQPEGSVFRITLPMTSGEPHCGA</sequence>
<dbReference type="Gene3D" id="1.10.287.130">
    <property type="match status" value="1"/>
</dbReference>
<keyword evidence="10 13" id="KW-1133">Transmembrane helix</keyword>
<keyword evidence="11" id="KW-0902">Two-component regulatory system</keyword>
<protein>
    <recommendedName>
        <fullName evidence="3">histidine kinase</fullName>
        <ecNumber evidence="3">2.7.13.3</ecNumber>
    </recommendedName>
</protein>